<dbReference type="InterPro" id="IPR002035">
    <property type="entry name" value="VWF_A"/>
</dbReference>
<name>A0A7R8W866_9CRUS</name>
<dbReference type="SMART" id="SM00609">
    <property type="entry name" value="VIT"/>
    <property type="match status" value="1"/>
</dbReference>
<dbReference type="InterPro" id="IPR036465">
    <property type="entry name" value="vWFA_dom_sf"/>
</dbReference>
<protein>
    <submittedName>
        <fullName evidence="1">Uncharacterized protein</fullName>
    </submittedName>
</protein>
<dbReference type="Pfam" id="PF13768">
    <property type="entry name" value="VWA_3"/>
    <property type="match status" value="1"/>
</dbReference>
<dbReference type="InterPro" id="IPR050934">
    <property type="entry name" value="ITIH"/>
</dbReference>
<dbReference type="OrthoDB" id="6346186at2759"/>
<gene>
    <name evidence="1" type="ORF">CTOB1V02_LOCUS2043</name>
</gene>
<dbReference type="InterPro" id="IPR013694">
    <property type="entry name" value="VIT"/>
</dbReference>
<dbReference type="PANTHER" id="PTHR10338:SF108">
    <property type="entry name" value="INTER-ALPHA-TRYPSIN INHIBITOR HEAVY CHAIN H4-LIKE PROTEIN"/>
    <property type="match status" value="1"/>
</dbReference>
<organism evidence="1">
    <name type="scientific">Cyprideis torosa</name>
    <dbReference type="NCBI Taxonomy" id="163714"/>
    <lineage>
        <taxon>Eukaryota</taxon>
        <taxon>Metazoa</taxon>
        <taxon>Ecdysozoa</taxon>
        <taxon>Arthropoda</taxon>
        <taxon>Crustacea</taxon>
        <taxon>Oligostraca</taxon>
        <taxon>Ostracoda</taxon>
        <taxon>Podocopa</taxon>
        <taxon>Podocopida</taxon>
        <taxon>Cytherocopina</taxon>
        <taxon>Cytheroidea</taxon>
        <taxon>Cytherideidae</taxon>
        <taxon>Cyprideis</taxon>
    </lineage>
</organism>
<dbReference type="PROSITE" id="PS51468">
    <property type="entry name" value="VIT"/>
    <property type="match status" value="1"/>
</dbReference>
<dbReference type="EMBL" id="OB660303">
    <property type="protein sequence ID" value="CAD7224073.1"/>
    <property type="molecule type" value="Genomic_DNA"/>
</dbReference>
<dbReference type="SMART" id="SM00327">
    <property type="entry name" value="VWA"/>
    <property type="match status" value="1"/>
</dbReference>
<dbReference type="Pfam" id="PF08487">
    <property type="entry name" value="VIT"/>
    <property type="match status" value="1"/>
</dbReference>
<proteinExistence type="predicted"/>
<dbReference type="GO" id="GO:0032991">
    <property type="term" value="C:protein-containing complex"/>
    <property type="evidence" value="ECO:0007669"/>
    <property type="project" value="UniProtKB-ARBA"/>
</dbReference>
<evidence type="ECO:0000313" key="1">
    <source>
        <dbReference type="EMBL" id="CAD7224073.1"/>
    </source>
</evidence>
<dbReference type="PANTHER" id="PTHR10338">
    <property type="entry name" value="INTER-ALPHA-TRYPSIN INHIBITOR HEAVY CHAIN FAMILY MEMBER"/>
    <property type="match status" value="1"/>
</dbReference>
<sequence>MWLWSVLIVCFVLQGEAAPQVLPTKITSRPDIRKLHVNTMIRHRYAISKVTSQVVNPSSSAQEVQFKVTLPEEAFISNFSMLIQRKEYVAYVKGKEVAKAEYDQAVSQGQSAGHVALNPRDSNRFTVSVNLAAEEKVVFTLTYEELLRRRLGDYEYVINIDPGQVVKDLRIRIEMQEQPEINDIRVPDIRNSVELVENEKANPLATIERPTPNSAIITYAPTIAEQLKSSDIGVQGQFALQYDVAREMNGELLTKDGYFVYFMAPPIKNPLPKHVVFALDTSGSMRGRKNEQLIEAIKGIVDELFLNDFFSIIDFDDKTHPWKPEVGPIPVNDDTIKEAKDFLATLDAAGGTDVEDALRLALDTAKETVEGVAPMIVILTDGESFGRKEVLDRVNAENRELKIPIFSLAFGDDADFDYLKKISLKNQAFARKIYAASDAVTQLRNFYREISAPLLGSVNITYGTVDTVESTISSRQKFLFEGQELVTAGKLKNNGTSALSVTVEGNAQSGHLIFEPRTIQVSGESKTNYMERLFAFLSIKSFLRQRDATDDPSKKQEFESKASTLALKYGFVTELTSLVVVKPDKEELGAIEGRGKKEESDGSVNHRIRVKTANPMMLASPASFSYPFNGPSAGFLDARIGGGSYQGRFPIPIVASFMPHSITTITTTTVRTTSAPSPTETTVDFDRKSAVESLRQRLKRTNNPFLAFLETNSLWHLLSDLQLQQLNKYDAATDTSDLGQNSCSSSTQTCQPVLRHCDSVSADRFTKDFLDFSTSLRCGPPEGLFMCCDQ</sequence>
<dbReference type="SUPFAM" id="SSF53300">
    <property type="entry name" value="vWA-like"/>
    <property type="match status" value="1"/>
</dbReference>
<dbReference type="PROSITE" id="PS50234">
    <property type="entry name" value="VWFA"/>
    <property type="match status" value="1"/>
</dbReference>
<reference evidence="1" key="1">
    <citation type="submission" date="2020-11" db="EMBL/GenBank/DDBJ databases">
        <authorList>
            <person name="Tran Van P."/>
        </authorList>
    </citation>
    <scope>NUCLEOTIDE SEQUENCE</scope>
</reference>
<accession>A0A7R8W866</accession>
<dbReference type="AlphaFoldDB" id="A0A7R8W866"/>
<dbReference type="Gene3D" id="3.40.50.410">
    <property type="entry name" value="von Willebrand factor, type A domain"/>
    <property type="match status" value="1"/>
</dbReference>